<comment type="similarity">
    <text evidence="4">Belongs to the THEP1 NTPase family.</text>
</comment>
<dbReference type="Gene3D" id="3.40.50.300">
    <property type="entry name" value="P-loop containing nucleotide triphosphate hydrolases"/>
    <property type="match status" value="1"/>
</dbReference>
<dbReference type="NCBIfam" id="NF010248">
    <property type="entry name" value="PRK13695.1"/>
    <property type="match status" value="1"/>
</dbReference>
<feature type="binding site" evidence="4">
    <location>
        <begin position="116"/>
        <end position="123"/>
    </location>
    <ligand>
        <name>ATP</name>
        <dbReference type="ChEBI" id="CHEBI:30616"/>
    </ligand>
</feature>
<dbReference type="InterPro" id="IPR027417">
    <property type="entry name" value="P-loop_NTPase"/>
</dbReference>
<comment type="function">
    <text evidence="4">Has nucleotide phosphatase activity towards ATP, GTP, CTP, TTP and UTP. May hydrolyze nucleoside diphosphates with lower efficiency.</text>
</comment>
<dbReference type="SUPFAM" id="SSF52540">
    <property type="entry name" value="P-loop containing nucleoside triphosphate hydrolases"/>
    <property type="match status" value="1"/>
</dbReference>
<dbReference type="EMBL" id="DUJR01000005">
    <property type="protein sequence ID" value="HII59194.1"/>
    <property type="molecule type" value="Genomic_DNA"/>
</dbReference>
<dbReference type="GO" id="GO:0017111">
    <property type="term" value="F:ribonucleoside triphosphate phosphatase activity"/>
    <property type="evidence" value="ECO:0007669"/>
    <property type="project" value="UniProtKB-UniRule"/>
</dbReference>
<comment type="catalytic activity">
    <reaction evidence="4">
        <text>a ribonucleoside 5'-triphosphate + H2O = a ribonucleoside 5'-diphosphate + phosphate + H(+)</text>
        <dbReference type="Rhea" id="RHEA:23680"/>
        <dbReference type="ChEBI" id="CHEBI:15377"/>
        <dbReference type="ChEBI" id="CHEBI:15378"/>
        <dbReference type="ChEBI" id="CHEBI:43474"/>
        <dbReference type="ChEBI" id="CHEBI:57930"/>
        <dbReference type="ChEBI" id="CHEBI:61557"/>
        <dbReference type="EC" id="3.6.1.15"/>
    </reaction>
</comment>
<evidence type="ECO:0000259" key="5">
    <source>
        <dbReference type="SMART" id="SM00382"/>
    </source>
</evidence>
<accession>A0A832WIA8</accession>
<keyword evidence="2 4" id="KW-0378">Hydrolase</keyword>
<dbReference type="AlphaFoldDB" id="A0A832WIA8"/>
<evidence type="ECO:0000256" key="3">
    <source>
        <dbReference type="ARBA" id="ARBA00022840"/>
    </source>
</evidence>
<evidence type="ECO:0000313" key="7">
    <source>
        <dbReference type="Proteomes" id="UP000645676"/>
    </source>
</evidence>
<feature type="binding site" evidence="4">
    <location>
        <begin position="25"/>
        <end position="32"/>
    </location>
    <ligand>
        <name>ATP</name>
        <dbReference type="ChEBI" id="CHEBI:30616"/>
    </ligand>
</feature>
<evidence type="ECO:0000313" key="6">
    <source>
        <dbReference type="EMBL" id="HII59194.1"/>
    </source>
</evidence>
<keyword evidence="3 4" id="KW-0067">ATP-binding</keyword>
<organism evidence="6 7">
    <name type="scientific">Methanocaldococcus jannaschii</name>
    <dbReference type="NCBI Taxonomy" id="2190"/>
    <lineage>
        <taxon>Archaea</taxon>
        <taxon>Methanobacteriati</taxon>
        <taxon>Methanobacteriota</taxon>
        <taxon>Methanomada group</taxon>
        <taxon>Methanococci</taxon>
        <taxon>Methanococcales</taxon>
        <taxon>Methanocaldococcaceae</taxon>
        <taxon>Methanocaldococcus</taxon>
    </lineage>
</organism>
<protein>
    <recommendedName>
        <fullName evidence="4">Nucleoside-triphosphatase HA335_01220</fullName>
        <shortName evidence="4">NTPase</shortName>
        <ecNumber evidence="4">3.6.1.15</ecNumber>
    </recommendedName>
    <alternativeName>
        <fullName evidence="4">Nucleoside triphosphate phosphohydrolase</fullName>
    </alternativeName>
</protein>
<dbReference type="CDD" id="cd19482">
    <property type="entry name" value="RecA-like_Thep1"/>
    <property type="match status" value="1"/>
</dbReference>
<reference evidence="6" key="1">
    <citation type="journal article" date="2020" name="bioRxiv">
        <title>A rank-normalized archaeal taxonomy based on genome phylogeny resolves widespread incomplete and uneven classifications.</title>
        <authorList>
            <person name="Rinke C."/>
            <person name="Chuvochina M."/>
            <person name="Mussig A.J."/>
            <person name="Chaumeil P.-A."/>
            <person name="Waite D.W."/>
            <person name="Whitman W.B."/>
            <person name="Parks D.H."/>
            <person name="Hugenholtz P."/>
        </authorList>
    </citation>
    <scope>NUCLEOTIDE SEQUENCE</scope>
    <source>
        <strain evidence="6">UBA8849</strain>
    </source>
</reference>
<dbReference type="Proteomes" id="UP000645676">
    <property type="component" value="Unassembled WGS sequence"/>
</dbReference>
<dbReference type="GO" id="GO:0005524">
    <property type="term" value="F:ATP binding"/>
    <property type="evidence" value="ECO:0007669"/>
    <property type="project" value="UniProtKB-UniRule"/>
</dbReference>
<keyword evidence="1 4" id="KW-0547">Nucleotide-binding</keyword>
<dbReference type="SMART" id="SM00382">
    <property type="entry name" value="AAA"/>
    <property type="match status" value="1"/>
</dbReference>
<sequence>MIYNFKHYIHQFKGCGETMRIFITGMPGVGKTTLALKIAEKLKELGYKVGGFITKEIRDGGKRVGFKIITLDTNEETILAYVGDGKIKVGKYAVFIENLDNVGVEAIKRALKDADIIIIDELGAMEFKSRKFSEVVDEVIKSDKPLLATLHRNWVNKFKDKGELYTLTIENREKLFEEILNKILAGLK</sequence>
<dbReference type="PANTHER" id="PTHR43146">
    <property type="entry name" value="CANCER-RELATED NUCLEOSIDE-TRIPHOSPHATASE"/>
    <property type="match status" value="1"/>
</dbReference>
<name>A0A832WIA8_9EURY</name>
<dbReference type="HAMAP" id="MF_00796">
    <property type="entry name" value="NTPase_1"/>
    <property type="match status" value="1"/>
</dbReference>
<evidence type="ECO:0000256" key="1">
    <source>
        <dbReference type="ARBA" id="ARBA00022741"/>
    </source>
</evidence>
<dbReference type="InterPro" id="IPR004948">
    <property type="entry name" value="Nuc-triphosphatase_THEP1"/>
</dbReference>
<feature type="domain" description="AAA+ ATPase" evidence="5">
    <location>
        <begin position="17"/>
        <end position="175"/>
    </location>
</feature>
<evidence type="ECO:0000256" key="2">
    <source>
        <dbReference type="ARBA" id="ARBA00022801"/>
    </source>
</evidence>
<gene>
    <name evidence="6" type="ORF">HA335_01220</name>
</gene>
<comment type="caution">
    <text evidence="6">The sequence shown here is derived from an EMBL/GenBank/DDBJ whole genome shotgun (WGS) entry which is preliminary data.</text>
</comment>
<dbReference type="PANTHER" id="PTHR43146:SF1">
    <property type="entry name" value="CANCER-RELATED NUCLEOSIDE-TRIPHOSPHATASE"/>
    <property type="match status" value="1"/>
</dbReference>
<dbReference type="EC" id="3.6.1.15" evidence="4"/>
<dbReference type="Pfam" id="PF03266">
    <property type="entry name" value="NTPase_1"/>
    <property type="match status" value="1"/>
</dbReference>
<dbReference type="InterPro" id="IPR003593">
    <property type="entry name" value="AAA+_ATPase"/>
</dbReference>
<proteinExistence type="inferred from homology"/>
<evidence type="ECO:0000256" key="4">
    <source>
        <dbReference type="HAMAP-Rule" id="MF_00796"/>
    </source>
</evidence>